<sequence length="611" mass="66282">MSDPWLDATRVRASLGGAHEDALRSAFSPDDEAHARSLLALDDAERVALLQRSGPGYRGGAFHRAVSQLAFAWLKTRPRDALVLFDALLQVENPDLATYCNALWAVQDDNTHLGKDPERARRYLAACAPHGPENPAIFYNAACVAIELDDIDAALGFVRDAVRFGYDGREAIRAALRAEPLFAKVRDDRRFLDALDDPGPQGAALVELVIAKVRQAGWSALGVDVAAGGAWPAHDHDFRPLAPEVLSALVLPNGAPLPPSLRAWLAFDARWLSALGWFAIEPAFRWTSRPLRDIAKAEFGGGDGPPADPVPVEQEDGSVRWEVEARWAHYFDVPAMAHGFLVPGGSEHRRVWMLSGAPDREGDHPVLYIDIGDVPSLGPMFPGFDVWLATEASVIGVKQETYSSAFGDFRFASRLRHHARAMCDGSQFVQCPSEVLGAPPPDDGVAVSLARDGWFDRLLALRARHLPSDDAPIRGASAEDIAWLEAHLGAPLPSAVTRFYERVNGLSWGTFRFLGIDEVRDRAAQRALFGDTAPPAAPFAVIIASPEGPDRFVLVAQEGAVDGYRFAYGELTLASPRSAIEGAIELVRHSALFAGTAVHDGTDEDEDEDEA</sequence>
<gene>
    <name evidence="2" type="ORF">BE04_39165</name>
</gene>
<dbReference type="InterPro" id="IPR037883">
    <property type="entry name" value="Knr4/Smi1-like_sf"/>
</dbReference>
<name>A0A150PNT8_SORCE</name>
<comment type="caution">
    <text evidence="2">The sequence shown here is derived from an EMBL/GenBank/DDBJ whole genome shotgun (WGS) entry which is preliminary data.</text>
</comment>
<dbReference type="SMART" id="SM00860">
    <property type="entry name" value="SMI1_KNR4"/>
    <property type="match status" value="1"/>
</dbReference>
<dbReference type="EMBL" id="JELX01001863">
    <property type="protein sequence ID" value="KYF57401.1"/>
    <property type="molecule type" value="Genomic_DNA"/>
</dbReference>
<reference evidence="2 3" key="1">
    <citation type="submission" date="2014-02" db="EMBL/GenBank/DDBJ databases">
        <title>The small core and large imbalanced accessory genome model reveals a collaborative survival strategy of Sorangium cellulosum strains in nature.</title>
        <authorList>
            <person name="Han K."/>
            <person name="Peng R."/>
            <person name="Blom J."/>
            <person name="Li Y.-Z."/>
        </authorList>
    </citation>
    <scope>NUCLEOTIDE SEQUENCE [LARGE SCALE GENOMIC DNA]</scope>
    <source>
        <strain evidence="2 3">So0157-18</strain>
    </source>
</reference>
<dbReference type="SUPFAM" id="SSF160631">
    <property type="entry name" value="SMI1/KNR4-like"/>
    <property type="match status" value="1"/>
</dbReference>
<organism evidence="2 3">
    <name type="scientific">Sorangium cellulosum</name>
    <name type="common">Polyangium cellulosum</name>
    <dbReference type="NCBI Taxonomy" id="56"/>
    <lineage>
        <taxon>Bacteria</taxon>
        <taxon>Pseudomonadati</taxon>
        <taxon>Myxococcota</taxon>
        <taxon>Polyangia</taxon>
        <taxon>Polyangiales</taxon>
        <taxon>Polyangiaceae</taxon>
        <taxon>Sorangium</taxon>
    </lineage>
</organism>
<dbReference type="Proteomes" id="UP000075604">
    <property type="component" value="Unassembled WGS sequence"/>
</dbReference>
<evidence type="ECO:0000313" key="2">
    <source>
        <dbReference type="EMBL" id="KYF57401.1"/>
    </source>
</evidence>
<feature type="domain" description="Knr4/Smi1-like" evidence="1">
    <location>
        <begin position="475"/>
        <end position="586"/>
    </location>
</feature>
<evidence type="ECO:0000313" key="3">
    <source>
        <dbReference type="Proteomes" id="UP000075604"/>
    </source>
</evidence>
<evidence type="ECO:0000259" key="1">
    <source>
        <dbReference type="SMART" id="SM00860"/>
    </source>
</evidence>
<accession>A0A150PNT8</accession>
<proteinExistence type="predicted"/>
<dbReference type="InterPro" id="IPR018958">
    <property type="entry name" value="Knr4/Smi1-like_dom"/>
</dbReference>
<protein>
    <recommendedName>
        <fullName evidence="1">Knr4/Smi1-like domain-containing protein</fullName>
    </recommendedName>
</protein>
<dbReference type="AlphaFoldDB" id="A0A150PNT8"/>